<name>A0AC35FGB1_9BILA</name>
<evidence type="ECO:0000313" key="2">
    <source>
        <dbReference type="WBParaSite" id="PS1159_v2.g16552.t1"/>
    </source>
</evidence>
<evidence type="ECO:0000313" key="1">
    <source>
        <dbReference type="Proteomes" id="UP000887580"/>
    </source>
</evidence>
<dbReference type="Proteomes" id="UP000887580">
    <property type="component" value="Unplaced"/>
</dbReference>
<sequence>MTKFFNVFFYVLVIGILAITIQPSFATNRGTIVNACNEVCSRSTREWESCCKAHGYIGRSGEACDRGGPMYCS</sequence>
<dbReference type="WBParaSite" id="PS1159_v2.g16552.t1">
    <property type="protein sequence ID" value="PS1159_v2.g16552.t1"/>
    <property type="gene ID" value="PS1159_v2.g16552"/>
</dbReference>
<proteinExistence type="predicted"/>
<organism evidence="1 2">
    <name type="scientific">Panagrolaimus sp. PS1159</name>
    <dbReference type="NCBI Taxonomy" id="55785"/>
    <lineage>
        <taxon>Eukaryota</taxon>
        <taxon>Metazoa</taxon>
        <taxon>Ecdysozoa</taxon>
        <taxon>Nematoda</taxon>
        <taxon>Chromadorea</taxon>
        <taxon>Rhabditida</taxon>
        <taxon>Tylenchina</taxon>
        <taxon>Panagrolaimomorpha</taxon>
        <taxon>Panagrolaimoidea</taxon>
        <taxon>Panagrolaimidae</taxon>
        <taxon>Panagrolaimus</taxon>
    </lineage>
</organism>
<reference evidence="2" key="1">
    <citation type="submission" date="2022-11" db="UniProtKB">
        <authorList>
            <consortium name="WormBaseParasite"/>
        </authorList>
    </citation>
    <scope>IDENTIFICATION</scope>
</reference>
<accession>A0AC35FGB1</accession>
<protein>
    <submittedName>
        <fullName evidence="2">Uncharacterized protein</fullName>
    </submittedName>
</protein>